<keyword evidence="2" id="KW-1185">Reference proteome</keyword>
<dbReference type="Proteomes" id="UP001218629">
    <property type="component" value="Chromosome"/>
</dbReference>
<gene>
    <name evidence="1" type="ORF">MOV08_40210</name>
</gene>
<organism evidence="1 2">
    <name type="scientific">Streptomyces yunnanensis</name>
    <dbReference type="NCBI Taxonomy" id="156453"/>
    <lineage>
        <taxon>Bacteria</taxon>
        <taxon>Bacillati</taxon>
        <taxon>Actinomycetota</taxon>
        <taxon>Actinomycetes</taxon>
        <taxon>Kitasatosporales</taxon>
        <taxon>Streptomycetaceae</taxon>
        <taxon>Streptomyces</taxon>
    </lineage>
</organism>
<proteinExistence type="predicted"/>
<dbReference type="InterPro" id="IPR039708">
    <property type="entry name" value="MT1774/Rv1733c-like"/>
</dbReference>
<evidence type="ECO:0000313" key="1">
    <source>
        <dbReference type="EMBL" id="WEB44904.1"/>
    </source>
</evidence>
<sequence length="191" mass="20410">MPLGKLRPPWRHGPLRRGTDVAQSWLVLATGVLIAVAAPTAGVVAGSVVDAAAHRQSADWQPVSAVVTKEPAARVNVDSGTGTGSRVQTTVRWTAADRSVRTGETVVATGVHVGDHTTVWLDRSGKLVRDPGTPTDSLAESVVAGTVVASGTGLLLYGAEKAGVRLLNRRRYAQWEKEWAELDTRWRHPQQ</sequence>
<protein>
    <recommendedName>
        <fullName evidence="3">Membrane protein SCJ1.26</fullName>
    </recommendedName>
</protein>
<evidence type="ECO:0000313" key="2">
    <source>
        <dbReference type="Proteomes" id="UP001218629"/>
    </source>
</evidence>
<dbReference type="RefSeq" id="WP_052287204.1">
    <property type="nucleotide sequence ID" value="NZ_CP095749.1"/>
</dbReference>
<evidence type="ECO:0008006" key="3">
    <source>
        <dbReference type="Google" id="ProtNLM"/>
    </source>
</evidence>
<dbReference type="EMBL" id="CP095749">
    <property type="protein sequence ID" value="WEB44904.1"/>
    <property type="molecule type" value="Genomic_DNA"/>
</dbReference>
<name>A0ABY8AIN8_9ACTN</name>
<reference evidence="1 2" key="1">
    <citation type="submission" date="2022-03" db="EMBL/GenBank/DDBJ databases">
        <title>Streptomyces yunnanensis P86,complete genome.</title>
        <authorList>
            <person name="Chen S."/>
            <person name="Zhang Q."/>
        </authorList>
    </citation>
    <scope>NUCLEOTIDE SEQUENCE [LARGE SCALE GENOMIC DNA]</scope>
    <source>
        <strain evidence="1 2">P86</strain>
    </source>
</reference>
<dbReference type="PANTHER" id="PTHR42305:SF1">
    <property type="entry name" value="MEMBRANE PROTEIN RV1733C-RELATED"/>
    <property type="match status" value="1"/>
</dbReference>
<dbReference type="PANTHER" id="PTHR42305">
    <property type="entry name" value="MEMBRANE PROTEIN RV1733C-RELATED"/>
    <property type="match status" value="1"/>
</dbReference>
<accession>A0ABY8AIN8</accession>